<name>A0ABR2NMB4_9ROSI</name>
<dbReference type="SUPFAM" id="SSF52833">
    <property type="entry name" value="Thioredoxin-like"/>
    <property type="match status" value="1"/>
</dbReference>
<evidence type="ECO:0000313" key="4">
    <source>
        <dbReference type="Proteomes" id="UP001396334"/>
    </source>
</evidence>
<dbReference type="Proteomes" id="UP001396334">
    <property type="component" value="Unassembled WGS sequence"/>
</dbReference>
<feature type="compositionally biased region" description="Low complexity" evidence="1">
    <location>
        <begin position="156"/>
        <end position="171"/>
    </location>
</feature>
<feature type="region of interest" description="Disordered" evidence="1">
    <location>
        <begin position="138"/>
        <end position="180"/>
    </location>
</feature>
<dbReference type="InterPro" id="IPR013766">
    <property type="entry name" value="Thioredoxin_domain"/>
</dbReference>
<gene>
    <name evidence="3" type="ORF">V6N11_030638</name>
</gene>
<evidence type="ECO:0000256" key="1">
    <source>
        <dbReference type="SAM" id="MobiDB-lite"/>
    </source>
</evidence>
<proteinExistence type="predicted"/>
<organism evidence="3 4">
    <name type="scientific">Hibiscus sabdariffa</name>
    <name type="common">roselle</name>
    <dbReference type="NCBI Taxonomy" id="183260"/>
    <lineage>
        <taxon>Eukaryota</taxon>
        <taxon>Viridiplantae</taxon>
        <taxon>Streptophyta</taxon>
        <taxon>Embryophyta</taxon>
        <taxon>Tracheophyta</taxon>
        <taxon>Spermatophyta</taxon>
        <taxon>Magnoliopsida</taxon>
        <taxon>eudicotyledons</taxon>
        <taxon>Gunneridae</taxon>
        <taxon>Pentapetalae</taxon>
        <taxon>rosids</taxon>
        <taxon>malvids</taxon>
        <taxon>Malvales</taxon>
        <taxon>Malvaceae</taxon>
        <taxon>Malvoideae</taxon>
        <taxon>Hibiscus</taxon>
    </lineage>
</organism>
<dbReference type="EMBL" id="JBBPBN010000122">
    <property type="protein sequence ID" value="KAK8977319.1"/>
    <property type="molecule type" value="Genomic_DNA"/>
</dbReference>
<evidence type="ECO:0000259" key="2">
    <source>
        <dbReference type="Pfam" id="PF00085"/>
    </source>
</evidence>
<accession>A0ABR2NMB4</accession>
<comment type="caution">
    <text evidence="3">The sequence shown here is derived from an EMBL/GenBank/DDBJ whole genome shotgun (WGS) entry which is preliminary data.</text>
</comment>
<feature type="domain" description="Thioredoxin" evidence="2">
    <location>
        <begin position="41"/>
        <end position="86"/>
    </location>
</feature>
<feature type="region of interest" description="Disordered" evidence="1">
    <location>
        <begin position="196"/>
        <end position="235"/>
    </location>
</feature>
<evidence type="ECO:0000313" key="3">
    <source>
        <dbReference type="EMBL" id="KAK8977319.1"/>
    </source>
</evidence>
<sequence>MLPSLPLLPSMVAFEGTTTVFYDHLLPQQLLNSRFGGGAGVKEIKESEFQSTVLESNHPILVEFVATWCGPYRLISPAMESIARFATEFDLSEEVSDKQASFSLPKQQPQVLFESDHVPIIHSLNDRAEAPYTHDTMQPAQLNDENPRDASTIVVGSSTTDHTTTSRGSTDPDGETATNEANDCLLRKSDVVDGTEAADVEGSSDKAVVDGETTADEAGDCLLQESDVADGFLLE</sequence>
<dbReference type="InterPro" id="IPR036249">
    <property type="entry name" value="Thioredoxin-like_sf"/>
</dbReference>
<protein>
    <recommendedName>
        <fullName evidence="2">Thioredoxin domain-containing protein</fullName>
    </recommendedName>
</protein>
<dbReference type="Gene3D" id="3.40.30.10">
    <property type="entry name" value="Glutaredoxin"/>
    <property type="match status" value="1"/>
</dbReference>
<dbReference type="Pfam" id="PF00085">
    <property type="entry name" value="Thioredoxin"/>
    <property type="match status" value="1"/>
</dbReference>
<keyword evidence="4" id="KW-1185">Reference proteome</keyword>
<reference evidence="3 4" key="1">
    <citation type="journal article" date="2024" name="G3 (Bethesda)">
        <title>Genome assembly of Hibiscus sabdariffa L. provides insights into metabolisms of medicinal natural products.</title>
        <authorList>
            <person name="Kim T."/>
        </authorList>
    </citation>
    <scope>NUCLEOTIDE SEQUENCE [LARGE SCALE GENOMIC DNA]</scope>
    <source>
        <strain evidence="3">TK-2024</strain>
        <tissue evidence="3">Old leaves</tissue>
    </source>
</reference>